<evidence type="ECO:0000313" key="2">
    <source>
        <dbReference type="EMBL" id="RJF87630.1"/>
    </source>
</evidence>
<dbReference type="InterPro" id="IPR002716">
    <property type="entry name" value="PIN_dom"/>
</dbReference>
<evidence type="ECO:0000259" key="1">
    <source>
        <dbReference type="Pfam" id="PF01850"/>
    </source>
</evidence>
<dbReference type="AlphaFoldDB" id="A0A418WCA4"/>
<protein>
    <submittedName>
        <fullName evidence="2">PIN domain-containing protein</fullName>
    </submittedName>
</protein>
<dbReference type="EMBL" id="QYUK01000011">
    <property type="protein sequence ID" value="RJF87630.1"/>
    <property type="molecule type" value="Genomic_DNA"/>
</dbReference>
<dbReference type="InterPro" id="IPR029060">
    <property type="entry name" value="PIN-like_dom_sf"/>
</dbReference>
<reference evidence="2 3" key="1">
    <citation type="submission" date="2018-09" db="EMBL/GenBank/DDBJ databases">
        <authorList>
            <person name="Zhu H."/>
        </authorList>
    </citation>
    <scope>NUCLEOTIDE SEQUENCE [LARGE SCALE GENOMIC DNA]</scope>
    <source>
        <strain evidence="2 3">K1W22B-8</strain>
    </source>
</reference>
<dbReference type="SUPFAM" id="SSF88723">
    <property type="entry name" value="PIN domain-like"/>
    <property type="match status" value="1"/>
</dbReference>
<evidence type="ECO:0000313" key="3">
    <source>
        <dbReference type="Proteomes" id="UP000284605"/>
    </source>
</evidence>
<dbReference type="Proteomes" id="UP000284605">
    <property type="component" value="Unassembled WGS sequence"/>
</dbReference>
<organism evidence="2 3">
    <name type="scientific">Oleomonas cavernae</name>
    <dbReference type="NCBI Taxonomy" id="2320859"/>
    <lineage>
        <taxon>Bacteria</taxon>
        <taxon>Pseudomonadati</taxon>
        <taxon>Pseudomonadota</taxon>
        <taxon>Alphaproteobacteria</taxon>
        <taxon>Acetobacterales</taxon>
        <taxon>Acetobacteraceae</taxon>
        <taxon>Oleomonas</taxon>
    </lineage>
</organism>
<proteinExistence type="predicted"/>
<sequence>MLTNSFDLERSFAVAAGRGTLTYRSPQSLPFDVRAVKKEAPVLLDSSVYVDGIHGNLPADLNDEIGQRALVHSSVVAAELAWAIGALDPLHPQTPQNRESIEQVIRRMIAGNIVVPNAVDWIDAALLAATLSRRQTFDKDHRRKALNDALIFYQARQAGAVLVTRNTKDFDLMDQIVPGTQMLFYERAAV</sequence>
<comment type="caution">
    <text evidence="2">The sequence shown here is derived from an EMBL/GenBank/DDBJ whole genome shotgun (WGS) entry which is preliminary data.</text>
</comment>
<accession>A0A418WCA4</accession>
<name>A0A418WCA4_9PROT</name>
<keyword evidence="3" id="KW-1185">Reference proteome</keyword>
<dbReference type="Pfam" id="PF01850">
    <property type="entry name" value="PIN"/>
    <property type="match status" value="1"/>
</dbReference>
<gene>
    <name evidence="2" type="ORF">D3874_11860</name>
</gene>
<dbReference type="Gene3D" id="3.40.50.1010">
    <property type="entry name" value="5'-nuclease"/>
    <property type="match status" value="1"/>
</dbReference>
<feature type="domain" description="PIN" evidence="1">
    <location>
        <begin position="42"/>
        <end position="171"/>
    </location>
</feature>